<evidence type="ECO:0008006" key="4">
    <source>
        <dbReference type="Google" id="ProtNLM"/>
    </source>
</evidence>
<accession>A0ABP9HAX3</accession>
<name>A0ABP9HAX3_9FLAO</name>
<feature type="signal peptide" evidence="1">
    <location>
        <begin position="1"/>
        <end position="22"/>
    </location>
</feature>
<dbReference type="EMBL" id="BAABJK010000004">
    <property type="protein sequence ID" value="GAA4965783.1"/>
    <property type="molecule type" value="Genomic_DNA"/>
</dbReference>
<evidence type="ECO:0000313" key="3">
    <source>
        <dbReference type="Proteomes" id="UP001501692"/>
    </source>
</evidence>
<organism evidence="2 3">
    <name type="scientific">Algibacter aquimarinus</name>
    <dbReference type="NCBI Taxonomy" id="1136748"/>
    <lineage>
        <taxon>Bacteria</taxon>
        <taxon>Pseudomonadati</taxon>
        <taxon>Bacteroidota</taxon>
        <taxon>Flavobacteriia</taxon>
        <taxon>Flavobacteriales</taxon>
        <taxon>Flavobacteriaceae</taxon>
        <taxon>Algibacter</taxon>
    </lineage>
</organism>
<protein>
    <recommendedName>
        <fullName evidence="4">Ferredoxin subunit of nitrite reductase or a ring-hydroxylating dioxygenase</fullName>
    </recommendedName>
</protein>
<feature type="chain" id="PRO_5046769216" description="Ferredoxin subunit of nitrite reductase or a ring-hydroxylating dioxygenase" evidence="1">
    <location>
        <begin position="23"/>
        <end position="142"/>
    </location>
</feature>
<keyword evidence="1" id="KW-0732">Signal</keyword>
<keyword evidence="3" id="KW-1185">Reference proteome</keyword>
<dbReference type="PROSITE" id="PS51257">
    <property type="entry name" value="PROKAR_LIPOPROTEIN"/>
    <property type="match status" value="1"/>
</dbReference>
<proteinExistence type="predicted"/>
<dbReference type="RefSeq" id="WP_345166176.1">
    <property type="nucleotide sequence ID" value="NZ_BAABJK010000004.1"/>
</dbReference>
<gene>
    <name evidence="2" type="ORF">GCM10023315_13660</name>
</gene>
<sequence>MKSTFILILFFLFISCSNNSINNPNCRFLLDLGINEVVNLNLPQFNQLQFAGNSVYIENVGNAGIIIASTGVDFFAWDAADPNHAQSPCSVLVNSGLTAICGCEDKNEYSLVTGQALGNGALECTLRNYRVEKSGNTLLITN</sequence>
<comment type="caution">
    <text evidence="2">The sequence shown here is derived from an EMBL/GenBank/DDBJ whole genome shotgun (WGS) entry which is preliminary data.</text>
</comment>
<reference evidence="3" key="1">
    <citation type="journal article" date="2019" name="Int. J. Syst. Evol. Microbiol.">
        <title>The Global Catalogue of Microorganisms (GCM) 10K type strain sequencing project: providing services to taxonomists for standard genome sequencing and annotation.</title>
        <authorList>
            <consortium name="The Broad Institute Genomics Platform"/>
            <consortium name="The Broad Institute Genome Sequencing Center for Infectious Disease"/>
            <person name="Wu L."/>
            <person name="Ma J."/>
        </authorList>
    </citation>
    <scope>NUCLEOTIDE SEQUENCE [LARGE SCALE GENOMIC DNA]</scope>
    <source>
        <strain evidence="3">JCM 18287</strain>
    </source>
</reference>
<evidence type="ECO:0000256" key="1">
    <source>
        <dbReference type="SAM" id="SignalP"/>
    </source>
</evidence>
<dbReference type="Proteomes" id="UP001501692">
    <property type="component" value="Unassembled WGS sequence"/>
</dbReference>
<evidence type="ECO:0000313" key="2">
    <source>
        <dbReference type="EMBL" id="GAA4965783.1"/>
    </source>
</evidence>